<protein>
    <submittedName>
        <fullName evidence="2">Glycerophosphoryl diester phosphodiesterase</fullName>
        <ecNumber evidence="2">3.1.4.46</ecNumber>
    </submittedName>
</protein>
<dbReference type="RefSeq" id="WP_183483531.1">
    <property type="nucleotide sequence ID" value="NZ_JACIDZ010000003.1"/>
</dbReference>
<dbReference type="CDD" id="cd08566">
    <property type="entry name" value="GDPD_AtGDE_like"/>
    <property type="match status" value="1"/>
</dbReference>
<dbReference type="AlphaFoldDB" id="A0A7W6KHN6"/>
<name>A0A7W6KHN6_9HYPH</name>
<dbReference type="PANTHER" id="PTHR46211:SF14">
    <property type="entry name" value="GLYCEROPHOSPHODIESTER PHOSPHODIESTERASE"/>
    <property type="match status" value="1"/>
</dbReference>
<dbReference type="EMBL" id="JACIDZ010000003">
    <property type="protein sequence ID" value="MBB4121277.1"/>
    <property type="molecule type" value="Genomic_DNA"/>
</dbReference>
<dbReference type="Gene3D" id="3.20.20.190">
    <property type="entry name" value="Phosphatidylinositol (PI) phosphodiesterase"/>
    <property type="match status" value="2"/>
</dbReference>
<organism evidence="2 3">
    <name type="scientific">Martelella radicis</name>
    <dbReference type="NCBI Taxonomy" id="1397476"/>
    <lineage>
        <taxon>Bacteria</taxon>
        <taxon>Pseudomonadati</taxon>
        <taxon>Pseudomonadota</taxon>
        <taxon>Alphaproteobacteria</taxon>
        <taxon>Hyphomicrobiales</taxon>
        <taxon>Aurantimonadaceae</taxon>
        <taxon>Martelella</taxon>
    </lineage>
</organism>
<dbReference type="Proteomes" id="UP000530571">
    <property type="component" value="Unassembled WGS sequence"/>
</dbReference>
<feature type="domain" description="GP-PDE" evidence="1">
    <location>
        <begin position="252"/>
        <end position="481"/>
    </location>
</feature>
<reference evidence="2 3" key="1">
    <citation type="submission" date="2020-08" db="EMBL/GenBank/DDBJ databases">
        <title>Genomic Encyclopedia of Type Strains, Phase IV (KMG-IV): sequencing the most valuable type-strain genomes for metagenomic binning, comparative biology and taxonomic classification.</title>
        <authorList>
            <person name="Goeker M."/>
        </authorList>
    </citation>
    <scope>NUCLEOTIDE SEQUENCE [LARGE SCALE GENOMIC DNA]</scope>
    <source>
        <strain evidence="2 3">DSM 28101</strain>
    </source>
</reference>
<dbReference type="InterPro" id="IPR017946">
    <property type="entry name" value="PLC-like_Pdiesterase_TIM-brl"/>
</dbReference>
<sequence>MTRRAENTIPWPFAAGEPVCIAHRGASAHAPENTLSAFRVAAELGAQMWEIDVHLTADCVPVITHDAGLMRIAGIDRAIADLDFATLRDLAPEIPSLDETLDLAARLDQALYIEIKAAGAGRIVWRHLLARGFTRVALGSFNVDEIRALADAGCPFTLAALVPLGADPFARAAETRADIIHLCWEKGGGESPERQVDAALLERAKDENLGVVLWHEERKPVLEALMALPVLGICTNQPELMRGFDRLDGVATQIVCHRGANHFAPENTLAAARLSFGQGAHFVEIDVHMSADGEIVVIHDETLERTTTGTGAVRARTLAELKTLSAGAWFSPFYAAEIIPTLDEMITLARSYGARLYIENKTVDAKVLVDFVRSRNFLGDCFFWSENPSLQEAMRQAAPDANIKASAGRYQDVEEMQGHLAPQLAEIHYPDYARLAPQCLAKGITPMMQYFGDDPAIFDRIAEIAPPMINLDRADLLAAALRRRIADGR</sequence>
<dbReference type="EC" id="3.1.4.46" evidence="2"/>
<dbReference type="GO" id="GO:0006629">
    <property type="term" value="P:lipid metabolic process"/>
    <property type="evidence" value="ECO:0007669"/>
    <property type="project" value="InterPro"/>
</dbReference>
<dbReference type="InterPro" id="IPR030395">
    <property type="entry name" value="GP_PDE_dom"/>
</dbReference>
<comment type="caution">
    <text evidence="2">The sequence shown here is derived from an EMBL/GenBank/DDBJ whole genome shotgun (WGS) entry which is preliminary data.</text>
</comment>
<proteinExistence type="predicted"/>
<dbReference type="CDD" id="cd08556">
    <property type="entry name" value="GDPD"/>
    <property type="match status" value="1"/>
</dbReference>
<feature type="domain" description="GP-PDE" evidence="1">
    <location>
        <begin position="18"/>
        <end position="245"/>
    </location>
</feature>
<evidence type="ECO:0000313" key="3">
    <source>
        <dbReference type="Proteomes" id="UP000530571"/>
    </source>
</evidence>
<gene>
    <name evidence="2" type="ORF">GGR30_001191</name>
</gene>
<accession>A0A7W6KHN6</accession>
<dbReference type="SUPFAM" id="SSF51695">
    <property type="entry name" value="PLC-like phosphodiesterases"/>
    <property type="match status" value="2"/>
</dbReference>
<keyword evidence="3" id="KW-1185">Reference proteome</keyword>
<evidence type="ECO:0000313" key="2">
    <source>
        <dbReference type="EMBL" id="MBB4121277.1"/>
    </source>
</evidence>
<evidence type="ECO:0000259" key="1">
    <source>
        <dbReference type="PROSITE" id="PS51704"/>
    </source>
</evidence>
<dbReference type="GO" id="GO:0008889">
    <property type="term" value="F:glycerophosphodiester phosphodiesterase activity"/>
    <property type="evidence" value="ECO:0007669"/>
    <property type="project" value="UniProtKB-EC"/>
</dbReference>
<keyword evidence="2" id="KW-0378">Hydrolase</keyword>
<dbReference type="PROSITE" id="PS51704">
    <property type="entry name" value="GP_PDE"/>
    <property type="match status" value="2"/>
</dbReference>
<dbReference type="PANTHER" id="PTHR46211">
    <property type="entry name" value="GLYCEROPHOSPHORYL DIESTER PHOSPHODIESTERASE"/>
    <property type="match status" value="1"/>
</dbReference>
<dbReference type="Pfam" id="PF03009">
    <property type="entry name" value="GDPD"/>
    <property type="match status" value="2"/>
</dbReference>